<dbReference type="Pfam" id="PF13472">
    <property type="entry name" value="Lipase_GDSL_2"/>
    <property type="match status" value="1"/>
</dbReference>
<organism evidence="2 3">
    <name type="scientific">Acidovorax soli</name>
    <dbReference type="NCBI Taxonomy" id="592050"/>
    <lineage>
        <taxon>Bacteria</taxon>
        <taxon>Pseudomonadati</taxon>
        <taxon>Pseudomonadota</taxon>
        <taxon>Betaproteobacteria</taxon>
        <taxon>Burkholderiales</taxon>
        <taxon>Comamonadaceae</taxon>
        <taxon>Acidovorax</taxon>
    </lineage>
</organism>
<protein>
    <submittedName>
        <fullName evidence="2">Lysophospholipase L1-like esterase</fullName>
    </submittedName>
</protein>
<dbReference type="InterPro" id="IPR013830">
    <property type="entry name" value="SGNH_hydro"/>
</dbReference>
<reference evidence="2 3" key="1">
    <citation type="submission" date="2020-08" db="EMBL/GenBank/DDBJ databases">
        <title>Functional genomics of gut bacteria from endangered species of beetles.</title>
        <authorList>
            <person name="Carlos-Shanley C."/>
        </authorList>
    </citation>
    <scope>NUCLEOTIDE SEQUENCE [LARGE SCALE GENOMIC DNA]</scope>
    <source>
        <strain evidence="2 3">S00198</strain>
    </source>
</reference>
<accession>A0A7X0U9S4</accession>
<evidence type="ECO:0000313" key="2">
    <source>
        <dbReference type="EMBL" id="MBB6559845.1"/>
    </source>
</evidence>
<dbReference type="PANTHER" id="PTHR30383">
    <property type="entry name" value="THIOESTERASE 1/PROTEASE 1/LYSOPHOSPHOLIPASE L1"/>
    <property type="match status" value="1"/>
</dbReference>
<dbReference type="InterPro" id="IPR051532">
    <property type="entry name" value="Ester_Hydrolysis_Enzymes"/>
</dbReference>
<dbReference type="CDD" id="cd01836">
    <property type="entry name" value="FeeA_FeeB_like"/>
    <property type="match status" value="1"/>
</dbReference>
<evidence type="ECO:0000259" key="1">
    <source>
        <dbReference type="Pfam" id="PF13472"/>
    </source>
</evidence>
<dbReference type="GO" id="GO:0004622">
    <property type="term" value="F:phosphatidylcholine lysophospholipase activity"/>
    <property type="evidence" value="ECO:0007669"/>
    <property type="project" value="TreeGrafter"/>
</dbReference>
<dbReference type="SUPFAM" id="SSF52266">
    <property type="entry name" value="SGNH hydrolase"/>
    <property type="match status" value="1"/>
</dbReference>
<dbReference type="EMBL" id="JACHLK010000004">
    <property type="protein sequence ID" value="MBB6559845.1"/>
    <property type="molecule type" value="Genomic_DNA"/>
</dbReference>
<gene>
    <name evidence="2" type="ORF">HNP48_002517</name>
</gene>
<dbReference type="PROSITE" id="PS51257">
    <property type="entry name" value="PROKAR_LIPOPROTEIN"/>
    <property type="match status" value="1"/>
</dbReference>
<name>A0A7X0U9S4_9BURK</name>
<dbReference type="PANTHER" id="PTHR30383:SF5">
    <property type="entry name" value="SGNH HYDROLASE-TYPE ESTERASE DOMAIN-CONTAINING PROTEIN"/>
    <property type="match status" value="1"/>
</dbReference>
<sequence length="252" mass="27365">MPTLRHSTFHALRPRWWTLAAVAAGALLLTGCAPWRLMTASDLAKASRPYAAQPAQPERRILVVGDSTAVGTGAARPEDSLAGRIGAAHPRWQIDNLARNGAKFEDVQAQLEQARPGYDLVLVLAGGNDVIRLTSEQQLHGHMEQAIRTAKARGKQVVLMPCGNVGHAPLFMPPVSWFLEGRSKRLHATAQAVALESGVRYIRLLKPRAQDPFVQRADALHAADGLHPSSAGYQQWYEELLRQEGLASLTGG</sequence>
<feature type="domain" description="SGNH hydrolase-type esterase" evidence="1">
    <location>
        <begin position="63"/>
        <end position="234"/>
    </location>
</feature>
<comment type="caution">
    <text evidence="2">The sequence shown here is derived from an EMBL/GenBank/DDBJ whole genome shotgun (WGS) entry which is preliminary data.</text>
</comment>
<dbReference type="Gene3D" id="3.40.50.1110">
    <property type="entry name" value="SGNH hydrolase"/>
    <property type="match status" value="1"/>
</dbReference>
<dbReference type="Proteomes" id="UP000575083">
    <property type="component" value="Unassembled WGS sequence"/>
</dbReference>
<dbReference type="RefSeq" id="WP_184857261.1">
    <property type="nucleotide sequence ID" value="NZ_JACHLK010000004.1"/>
</dbReference>
<evidence type="ECO:0000313" key="3">
    <source>
        <dbReference type="Proteomes" id="UP000575083"/>
    </source>
</evidence>
<dbReference type="InterPro" id="IPR036514">
    <property type="entry name" value="SGNH_hydro_sf"/>
</dbReference>
<keyword evidence="3" id="KW-1185">Reference proteome</keyword>
<proteinExistence type="predicted"/>
<dbReference type="AlphaFoldDB" id="A0A7X0U9S4"/>